<keyword evidence="2" id="KW-0347">Helicase</keyword>
<keyword evidence="2" id="KW-0547">Nucleotide-binding</keyword>
<dbReference type="GO" id="GO:0005524">
    <property type="term" value="F:ATP binding"/>
    <property type="evidence" value="ECO:0007669"/>
    <property type="project" value="InterPro"/>
</dbReference>
<reference evidence="2" key="1">
    <citation type="journal article" date="2021" name="Proc. Natl. Acad. Sci. U.S.A.">
        <title>A Catalog of Tens of Thousands of Viruses from Human Metagenomes Reveals Hidden Associations with Chronic Diseases.</title>
        <authorList>
            <person name="Tisza M.J."/>
            <person name="Buck C.B."/>
        </authorList>
    </citation>
    <scope>NUCLEOTIDE SEQUENCE</scope>
    <source>
        <strain evidence="2">CtWsj12</strain>
    </source>
</reference>
<dbReference type="Gene3D" id="3.40.50.300">
    <property type="entry name" value="P-loop containing nucleotide triphosphate hydrolases"/>
    <property type="match status" value="1"/>
</dbReference>
<dbReference type="InterPro" id="IPR027417">
    <property type="entry name" value="P-loop_NTPase"/>
</dbReference>
<dbReference type="CDD" id="cd00009">
    <property type="entry name" value="AAA"/>
    <property type="match status" value="1"/>
</dbReference>
<dbReference type="EMBL" id="BK015233">
    <property type="protein sequence ID" value="DAD97188.1"/>
    <property type="molecule type" value="Genomic_DNA"/>
</dbReference>
<feature type="domain" description="AAA+ ATPase" evidence="1">
    <location>
        <begin position="123"/>
        <end position="259"/>
    </location>
</feature>
<sequence length="279" mass="31472">MESIAKGMQILIEKVLIVRGECPECGGNLYGYRAKNKDGSERCAPTCMKCGFYDLKRKEDIQTERIYNESLKNKTLNFFKFGSVITDKSLFDCSFDNYKIIDVETETAVNITKSFVEAVLSGEPKHLALNGKSGSGKSHLAMAATWEIIKQSDYDKKCLFISYRELLEQIKYSFNDEQLRKEIQGSLMKDIKTADLVVIDDLGSELGGTKFSSSTNFNNDTLNSILEARQNQAIILTTNLTGNEMREAYGERIVSRLFKNSKGFAFKFVTTADKRLRAV</sequence>
<evidence type="ECO:0000313" key="2">
    <source>
        <dbReference type="EMBL" id="DAD97188.1"/>
    </source>
</evidence>
<dbReference type="PANTHER" id="PTHR30050:SF4">
    <property type="entry name" value="ATP-BINDING PROTEIN RV3427C IN INSERTION SEQUENCE-RELATED"/>
    <property type="match status" value="1"/>
</dbReference>
<name>A0A8S5NS22_9CAUD</name>
<dbReference type="PANTHER" id="PTHR30050">
    <property type="entry name" value="CHROMOSOMAL REPLICATION INITIATOR PROTEIN DNAA"/>
    <property type="match status" value="1"/>
</dbReference>
<accession>A0A8S5NS22</accession>
<dbReference type="GO" id="GO:0004386">
    <property type="term" value="F:helicase activity"/>
    <property type="evidence" value="ECO:0007669"/>
    <property type="project" value="UniProtKB-KW"/>
</dbReference>
<dbReference type="GO" id="GO:0006260">
    <property type="term" value="P:DNA replication"/>
    <property type="evidence" value="ECO:0007669"/>
    <property type="project" value="TreeGrafter"/>
</dbReference>
<keyword evidence="2" id="KW-0067">ATP-binding</keyword>
<proteinExistence type="predicted"/>
<dbReference type="SMART" id="SM00382">
    <property type="entry name" value="AAA"/>
    <property type="match status" value="1"/>
</dbReference>
<dbReference type="InterPro" id="IPR003593">
    <property type="entry name" value="AAA+_ATPase"/>
</dbReference>
<dbReference type="Pfam" id="PF01695">
    <property type="entry name" value="IstB_IS21"/>
    <property type="match status" value="1"/>
</dbReference>
<dbReference type="InterPro" id="IPR002611">
    <property type="entry name" value="IstB_ATP-bd"/>
</dbReference>
<keyword evidence="2" id="KW-0378">Hydrolase</keyword>
<protein>
    <submittedName>
        <fullName evidence="2">Replicative helicase</fullName>
    </submittedName>
</protein>
<dbReference type="SUPFAM" id="SSF52540">
    <property type="entry name" value="P-loop containing nucleoside triphosphate hydrolases"/>
    <property type="match status" value="1"/>
</dbReference>
<organism evidence="2">
    <name type="scientific">Siphoviridae sp. ctWsj12</name>
    <dbReference type="NCBI Taxonomy" id="2826363"/>
    <lineage>
        <taxon>Viruses</taxon>
        <taxon>Duplodnaviria</taxon>
        <taxon>Heunggongvirae</taxon>
        <taxon>Uroviricota</taxon>
        <taxon>Caudoviricetes</taxon>
    </lineage>
</organism>
<evidence type="ECO:0000259" key="1">
    <source>
        <dbReference type="SMART" id="SM00382"/>
    </source>
</evidence>